<comment type="caution">
    <text evidence="10">The sequence shown here is derived from an EMBL/GenBank/DDBJ whole genome shotgun (WGS) entry which is preliminary data.</text>
</comment>
<dbReference type="NCBIfam" id="TIGR03303">
    <property type="entry name" value="OM_YaeT"/>
    <property type="match status" value="1"/>
</dbReference>
<evidence type="ECO:0000256" key="4">
    <source>
        <dbReference type="ARBA" id="ARBA00022729"/>
    </source>
</evidence>
<evidence type="ECO:0000256" key="1">
    <source>
        <dbReference type="ARBA" id="ARBA00004370"/>
    </source>
</evidence>
<dbReference type="InterPro" id="IPR034746">
    <property type="entry name" value="POTRA"/>
</dbReference>
<dbReference type="InterPro" id="IPR000184">
    <property type="entry name" value="Bac_surfAg_D15"/>
</dbReference>
<dbReference type="Proteomes" id="UP000361993">
    <property type="component" value="Unassembled WGS sequence"/>
</dbReference>
<dbReference type="PANTHER" id="PTHR12815">
    <property type="entry name" value="SORTING AND ASSEMBLY MACHINERY SAMM50 PROTEIN FAMILY MEMBER"/>
    <property type="match status" value="1"/>
</dbReference>
<evidence type="ECO:0000256" key="2">
    <source>
        <dbReference type="ARBA" id="ARBA00022452"/>
    </source>
</evidence>
<keyword evidence="4" id="KW-0732">Signal</keyword>
<proteinExistence type="inferred from homology"/>
<dbReference type="InterPro" id="IPR039910">
    <property type="entry name" value="D15-like"/>
</dbReference>
<dbReference type="PROSITE" id="PS51779">
    <property type="entry name" value="POTRA"/>
    <property type="match status" value="1"/>
</dbReference>
<evidence type="ECO:0000256" key="8">
    <source>
        <dbReference type="NCBIfam" id="TIGR03303"/>
    </source>
</evidence>
<dbReference type="HAMAP" id="MF_01430">
    <property type="entry name" value="OM_assembly_BamA"/>
    <property type="match status" value="1"/>
</dbReference>
<name>A0A401AH62_CAMCO</name>
<dbReference type="GO" id="GO:0009279">
    <property type="term" value="C:cell outer membrane"/>
    <property type="evidence" value="ECO:0007669"/>
    <property type="project" value="UniProtKB-UniRule"/>
</dbReference>
<keyword evidence="7" id="KW-0998">Cell outer membrane</keyword>
<dbReference type="InterPro" id="IPR023707">
    <property type="entry name" value="OM_assembly_BamA"/>
</dbReference>
<dbReference type="Pfam" id="PF01103">
    <property type="entry name" value="Omp85"/>
    <property type="match status" value="1"/>
</dbReference>
<accession>A0A401AH62</accession>
<keyword evidence="6" id="KW-0472">Membrane</keyword>
<evidence type="ECO:0000259" key="9">
    <source>
        <dbReference type="PROSITE" id="PS51779"/>
    </source>
</evidence>
<evidence type="ECO:0000313" key="11">
    <source>
        <dbReference type="Proteomes" id="UP000361993"/>
    </source>
</evidence>
<protein>
    <recommendedName>
        <fullName evidence="8">Outer membrane protein assembly factor BamA</fullName>
    </recommendedName>
</protein>
<organism evidence="10 11">
    <name type="scientific">Campylobacter coli</name>
    <dbReference type="NCBI Taxonomy" id="195"/>
    <lineage>
        <taxon>Bacteria</taxon>
        <taxon>Pseudomonadati</taxon>
        <taxon>Campylobacterota</taxon>
        <taxon>Epsilonproteobacteria</taxon>
        <taxon>Campylobacterales</taxon>
        <taxon>Campylobacteraceae</taxon>
        <taxon>Campylobacter</taxon>
    </lineage>
</organism>
<feature type="domain" description="POTRA" evidence="9">
    <location>
        <begin position="342"/>
        <end position="414"/>
    </location>
</feature>
<dbReference type="PIRSF" id="PIRSF006076">
    <property type="entry name" value="OM_assembly_OMP85"/>
    <property type="match status" value="1"/>
</dbReference>
<dbReference type="AlphaFoldDB" id="A0A401AH62"/>
<dbReference type="InterPro" id="IPR010827">
    <property type="entry name" value="BamA/TamA_POTRA"/>
</dbReference>
<keyword evidence="5" id="KW-0677">Repeat</keyword>
<dbReference type="RefSeq" id="WP_023890367.1">
    <property type="nucleotide sequence ID" value="NZ_AP028350.1"/>
</dbReference>
<evidence type="ECO:0000256" key="7">
    <source>
        <dbReference type="ARBA" id="ARBA00023237"/>
    </source>
</evidence>
<keyword evidence="3" id="KW-0812">Transmembrane</keyword>
<evidence type="ECO:0000256" key="6">
    <source>
        <dbReference type="ARBA" id="ARBA00023136"/>
    </source>
</evidence>
<dbReference type="GO" id="GO:0071709">
    <property type="term" value="P:membrane assembly"/>
    <property type="evidence" value="ECO:0007669"/>
    <property type="project" value="InterPro"/>
</dbReference>
<dbReference type="Pfam" id="PF07244">
    <property type="entry name" value="POTRA"/>
    <property type="match status" value="5"/>
</dbReference>
<sequence length="738" mass="83218">MKKIISICALVALSNAAVIKEIKFSGLNHLSNASALNLTGLKIGETINLDKINTAILNLYKQNYFENIAVEENNGILNIIVTEKPSIAKISITGIASNDRKQVENILGIKRGTLFDEASAKEASERIKAYYEAKSYFDTIVEYRKKTLENTEGLELEFIVNRGENIVINNVNLSGAKEFSYSDIEPSIVNKEKEFMGWMWGRNDGKLKIFELSNDSARISDEYMKKGYLDVQVSSPYLKTYTDTYQANLTYFIKEGKPYKIESISIENPLFSEEENIQNVKNLRSTQGKLINIEDIRKDVKTIETQSADLGYAFAEVYPDIQKNDQTQEASVVFKVIPHDKVYIRNVIISGNSRTVDRVVRRELYITEGNLYNRTDLSESTNALRRTSYFDDVEIKEEKVDDTHIDLIVNVKEASTGAISGGIGYGSSDGLLLNASLSDTNIFGSGIKSSVSVDKSDDTLSGRISLINPRILDSQYSLGGTLYSNDYEWDNYSEKNYGFDITLGRQFARYYNVSLTYNLEQSDIYHLSPTLLRTGYELGKTIKSSITPAITFNNTDDYYLPRKGIIASTSLEYAGLGGDQEFLSSSSKFNFYQGLQDYIGYDLIYRYKASFYKVWDEGYLPINQRIYLGGIRSLRGFESRTVSPKNEWGDEVGGTIAFANSVELSFPLIDRIKLRGSVFFDYGMIGNKNLDEIQRMSTGLGIEWITPIGPLQLVFAKPLNDKKGDDTNTFEFNLGTRF</sequence>
<evidence type="ECO:0000256" key="3">
    <source>
        <dbReference type="ARBA" id="ARBA00022692"/>
    </source>
</evidence>
<evidence type="ECO:0000313" key="10">
    <source>
        <dbReference type="EMBL" id="EAK1509923.1"/>
    </source>
</evidence>
<dbReference type="PANTHER" id="PTHR12815:SF23">
    <property type="entry name" value="OUTER MEMBRANE PROTEIN ASSEMBLY FACTOR BAMA"/>
    <property type="match status" value="1"/>
</dbReference>
<comment type="subcellular location">
    <subcellularLocation>
        <location evidence="1">Membrane</location>
    </subcellularLocation>
</comment>
<dbReference type="Gene3D" id="2.40.160.50">
    <property type="entry name" value="membrane protein fhac: a member of the omp85/tpsb transporter family"/>
    <property type="match status" value="1"/>
</dbReference>
<dbReference type="Gene3D" id="3.10.20.310">
    <property type="entry name" value="membrane protein fhac"/>
    <property type="match status" value="5"/>
</dbReference>
<reference evidence="10 11" key="1">
    <citation type="submission" date="2018-05" db="EMBL/GenBank/DDBJ databases">
        <authorList>
            <consortium name="GenomeTrakr network: Whole genome sequencing for foodborne pathogen traceback"/>
        </authorList>
    </citation>
    <scope>NUCLEOTIDE SEQUENCE [LARGE SCALE GENOMIC DNA]</scope>
    <source>
        <strain evidence="10 11">NC_C6016</strain>
    </source>
</reference>
<evidence type="ECO:0000256" key="5">
    <source>
        <dbReference type="ARBA" id="ARBA00022737"/>
    </source>
</evidence>
<dbReference type="EMBL" id="AACDUL010000011">
    <property type="protein sequence ID" value="EAK1509923.1"/>
    <property type="molecule type" value="Genomic_DNA"/>
</dbReference>
<keyword evidence="2" id="KW-1134">Transmembrane beta strand</keyword>
<gene>
    <name evidence="10" type="primary">bamA</name>
    <name evidence="10" type="ORF">CJD00_06595</name>
</gene>